<dbReference type="InterPro" id="IPR019448">
    <property type="entry name" value="NT-C2"/>
</dbReference>
<dbReference type="Proteomes" id="UP001154282">
    <property type="component" value="Unassembled WGS sequence"/>
</dbReference>
<comment type="similarity">
    <text evidence="1">Belongs to the NPL4 family.</text>
</comment>
<feature type="region of interest" description="Disordered" evidence="6">
    <location>
        <begin position="1461"/>
        <end position="1547"/>
    </location>
</feature>
<gene>
    <name evidence="9" type="ORF">LITE_LOCUS51443</name>
</gene>
<feature type="region of interest" description="Disordered" evidence="6">
    <location>
        <begin position="1418"/>
        <end position="1448"/>
    </location>
</feature>
<evidence type="ECO:0000256" key="6">
    <source>
        <dbReference type="SAM" id="MobiDB-lite"/>
    </source>
</evidence>
<dbReference type="InterPro" id="IPR037518">
    <property type="entry name" value="MPN"/>
</dbReference>
<evidence type="ECO:0000256" key="5">
    <source>
        <dbReference type="ARBA" id="ARBA00060618"/>
    </source>
</evidence>
<reference evidence="9" key="1">
    <citation type="submission" date="2022-08" db="EMBL/GenBank/DDBJ databases">
        <authorList>
            <person name="Gutierrez-Valencia J."/>
        </authorList>
    </citation>
    <scope>NUCLEOTIDE SEQUENCE</scope>
</reference>
<dbReference type="Gene3D" id="3.10.20.90">
    <property type="entry name" value="Phosphatidylinositol 3-kinase Catalytic Subunit, Chain A, domain 1"/>
    <property type="match status" value="1"/>
</dbReference>
<evidence type="ECO:0000313" key="9">
    <source>
        <dbReference type="EMBL" id="CAI0627893.1"/>
    </source>
</evidence>
<name>A0AAV0S430_9ROSI</name>
<protein>
    <recommendedName>
        <fullName evidence="11">C2 NT-type domain-containing protein</fullName>
    </recommendedName>
</protein>
<feature type="compositionally biased region" description="Basic and acidic residues" evidence="6">
    <location>
        <begin position="790"/>
        <end position="800"/>
    </location>
</feature>
<accession>A0AAV0S430</accession>
<keyword evidence="10" id="KW-1185">Reference proteome</keyword>
<dbReference type="CDD" id="cd17055">
    <property type="entry name" value="Ubl_AtNPL4_like"/>
    <property type="match status" value="1"/>
</dbReference>
<feature type="region of interest" description="Disordered" evidence="6">
    <location>
        <begin position="1162"/>
        <end position="1211"/>
    </location>
</feature>
<dbReference type="FunFam" id="3.10.20.90:FF:000331">
    <property type="entry name" value="NPL4-like protein 1"/>
    <property type="match status" value="1"/>
</dbReference>
<feature type="compositionally biased region" description="Basic and acidic residues" evidence="6">
    <location>
        <begin position="1174"/>
        <end position="1183"/>
    </location>
</feature>
<feature type="region of interest" description="Disordered" evidence="6">
    <location>
        <begin position="461"/>
        <end position="492"/>
    </location>
</feature>
<dbReference type="Pfam" id="PF05021">
    <property type="entry name" value="NPL4"/>
    <property type="match status" value="1"/>
</dbReference>
<keyword evidence="3" id="KW-0833">Ubl conjugation pathway</keyword>
<dbReference type="InterPro" id="IPR039614">
    <property type="entry name" value="PMI1-like"/>
</dbReference>
<feature type="region of interest" description="Disordered" evidence="6">
    <location>
        <begin position="762"/>
        <end position="859"/>
    </location>
</feature>
<evidence type="ECO:0008006" key="11">
    <source>
        <dbReference type="Google" id="ProtNLM"/>
    </source>
</evidence>
<dbReference type="CDD" id="cd08061">
    <property type="entry name" value="MPN_NPL4"/>
    <property type="match status" value="1"/>
</dbReference>
<dbReference type="EMBL" id="CAMGYJ010000011">
    <property type="protein sequence ID" value="CAI0627893.1"/>
    <property type="molecule type" value="Genomic_DNA"/>
</dbReference>
<feature type="compositionally biased region" description="Polar residues" evidence="6">
    <location>
        <begin position="765"/>
        <end position="786"/>
    </location>
</feature>
<evidence type="ECO:0000259" key="8">
    <source>
        <dbReference type="PROSITE" id="PS51840"/>
    </source>
</evidence>
<proteinExistence type="inferred from homology"/>
<evidence type="ECO:0000256" key="2">
    <source>
        <dbReference type="ARBA" id="ARBA00022553"/>
    </source>
</evidence>
<feature type="compositionally biased region" description="Basic and acidic residues" evidence="6">
    <location>
        <begin position="843"/>
        <end position="859"/>
    </location>
</feature>
<evidence type="ECO:0000256" key="4">
    <source>
        <dbReference type="ARBA" id="ARBA00060043"/>
    </source>
</evidence>
<comment type="pathway">
    <text evidence="5">Protein degradation; proteasomal ubiquitin-dependent pathway.</text>
</comment>
<sequence>MMLRIRSRDGLERVSVDNSCTTVGHLKTLIQSQLQIPIHNQTLSTNQNLLLAKSPTDLLKFVDMADPATPLAALNLAHGSIVFLAYEGERSIAGPAVSPAGSFGRKMTMDDLIAKQMRVSRQENPHCESVSFDRDSANAFQHYVNETLAFAVKRGGFMYGTVSEDGKVEVDFIYEPPQQGTEEVLLLLRDSNEEKAVDAIASGLGMRRVGFIFTQTLAQDKKDYTLSNREILQAAELHAESELKEWVTAVVKLEVNEDGGADVHFEAFQLSDMCIRLFKEAWFETEIGQDVDPKLSIMKKDVVVGVKDVKEVDNDFFLVVVKILDHMGPLSSTFPIENRATQVTMRALKSHLERARSLPFVKRISDFHLMLFLARFLDLNSDVPALAECVLTQTAVAEEFDFPVAFPSCDIGGGKIMLSRVENGKKTREEAGDETLLNDLQTISKALYLDKHKPSRTLLPTASSLAKATGKPPAVDPRSKLKPGSVANEDSSRKDKKSIWNWKASLKALSGAKNRKFNCCFSLHVHSIEGLPSSFNGVSLCVNWKRRDGELVTSPVKVYEGVAEFDLNLSHICLVYGSRSGPRHSAKYEAKYFFVFATVFGMPEVDLGKHRVDLTRLLPLTLEELDGEKSSGKWTTSYKLSGDAKGAVMNVSFGYTVVGAGLTGNGQYVPESLSSKRNNLATAKTMPKKAPAVGKVALRRHESLTTTSNSHFAGKSRSPGKVKDLHEVMAHKKLDVEATRNMANERFEEDKLDAPARENELDNLQFPSLSESSKTNAESGIENSEFSLIEEGKELPDESKTTNYHTLKDAGVSTAETESDSNLKAVEEECTDLHAGGTGKSGHTKDEPLTHDSDSDDDLCSKESVMKELESVLNRVSNLEIEALYSSDGTEDHGELESDYQADRTEKSINTDDAEDIANEFLDMLGIEQSPFGLSTESEPESPREQLLRQFENDALAGGFSLFDYNSDDWDQLESSYDGFMEPGESPGGFDLSSFIDDAEEENEIGTHPTNCKIRPKILEDVETEALMHEWGLNDKTFECSPPKSYGGGVGGQTGTSPEVPLELPSLAEGLGPFLQTKNCGFVRSMSPSLFESAKTGGSLIMQVSSPVVVPAEMGSDVVDILQQLASVGIEKLSMQANKLMPLEDITGKTMQQVAWEAAGAIEGPERWNTSQQKKHDTGHEWSSDGAENVLGKKSVPRRTATTKSKSRPKENDVGLEYVSLEDLAPLAMDKIEALSMEGLRIQSGLSAEEAPSNISAHSIGEISTLQGKAGVHTSGSLGLEGTGGLQLMEVKENDDGDIDGLMGLSLTLDEWMRLDSGDIGDEEDQISERTSKILAAHHASSLDTLRGRSKGDSRKRGKKCGLLGNNFTVALMVQLRDPLRNYEPVGTPMLALIQVERVFIPPKPKIYCKVAELRNNSNGEEDESDDELLTSNAANRDKSGGEVEGIPKFQISEVHVAGLKTEPEPDKKKPWGTPSQQQAGSRWLLANGMGKGSKNSFMKSKGGTSGDSLWSVSSKGDRLKQVGAANQHKRNPNLILPNKKQTSWFK</sequence>
<feature type="compositionally biased region" description="Acidic residues" evidence="6">
    <location>
        <begin position="1420"/>
        <end position="1429"/>
    </location>
</feature>
<evidence type="ECO:0000259" key="7">
    <source>
        <dbReference type="PROSITE" id="PS50249"/>
    </source>
</evidence>
<dbReference type="PANTHER" id="PTHR33414">
    <property type="entry name" value="PROTEIN PLASTID MOVEMENT IMPAIRED 1-RELATED 1"/>
    <property type="match status" value="1"/>
</dbReference>
<evidence type="ECO:0000313" key="10">
    <source>
        <dbReference type="Proteomes" id="UP001154282"/>
    </source>
</evidence>
<evidence type="ECO:0000256" key="3">
    <source>
        <dbReference type="ARBA" id="ARBA00022786"/>
    </source>
</evidence>
<feature type="domain" description="C2 NT-type" evidence="8">
    <location>
        <begin position="509"/>
        <end position="657"/>
    </location>
</feature>
<dbReference type="Pfam" id="PF10358">
    <property type="entry name" value="NT-C2"/>
    <property type="match status" value="1"/>
</dbReference>
<keyword evidence="2" id="KW-0597">Phosphoprotein</keyword>
<dbReference type="PROSITE" id="PS51840">
    <property type="entry name" value="C2_NT"/>
    <property type="match status" value="1"/>
</dbReference>
<dbReference type="InterPro" id="IPR029071">
    <property type="entry name" value="Ubiquitin-like_domsf"/>
</dbReference>
<dbReference type="InterPro" id="IPR048972">
    <property type="entry name" value="PMI1_PMIR1-2_C"/>
</dbReference>
<feature type="domain" description="MPN" evidence="7">
    <location>
        <begin position="129"/>
        <end position="270"/>
    </location>
</feature>
<comment type="function">
    <text evidence="4">May be part of a complex that binds ubiquitinated proteins and that is necessary for the export of misfolded proteins from the ER to the cytoplasm, where they are degraded by the proteasome.</text>
</comment>
<dbReference type="SUPFAM" id="SSF54236">
    <property type="entry name" value="Ubiquitin-like"/>
    <property type="match status" value="1"/>
</dbReference>
<comment type="caution">
    <text evidence="9">The sequence shown here is derived from an EMBL/GenBank/DDBJ whole genome shotgun (WGS) entry which is preliminary data.</text>
</comment>
<dbReference type="Pfam" id="PF21745">
    <property type="entry name" value="PMI1_PMIR1-2_C"/>
    <property type="match status" value="1"/>
</dbReference>
<organism evidence="9 10">
    <name type="scientific">Linum tenue</name>
    <dbReference type="NCBI Taxonomy" id="586396"/>
    <lineage>
        <taxon>Eukaryota</taxon>
        <taxon>Viridiplantae</taxon>
        <taxon>Streptophyta</taxon>
        <taxon>Embryophyta</taxon>
        <taxon>Tracheophyta</taxon>
        <taxon>Spermatophyta</taxon>
        <taxon>Magnoliopsida</taxon>
        <taxon>eudicotyledons</taxon>
        <taxon>Gunneridae</taxon>
        <taxon>Pentapetalae</taxon>
        <taxon>rosids</taxon>
        <taxon>fabids</taxon>
        <taxon>Malpighiales</taxon>
        <taxon>Linaceae</taxon>
        <taxon>Linum</taxon>
    </lineage>
</organism>
<dbReference type="Pfam" id="PF11543">
    <property type="entry name" value="UN_NPL4"/>
    <property type="match status" value="1"/>
</dbReference>
<dbReference type="InterPro" id="IPR024682">
    <property type="entry name" value="Npl4_Ub-like_dom"/>
</dbReference>
<dbReference type="InterPro" id="IPR007717">
    <property type="entry name" value="NPL4_C"/>
</dbReference>
<dbReference type="PROSITE" id="PS50249">
    <property type="entry name" value="MPN"/>
    <property type="match status" value="1"/>
</dbReference>
<evidence type="ECO:0000256" key="1">
    <source>
        <dbReference type="ARBA" id="ARBA00011025"/>
    </source>
</evidence>
<dbReference type="PANTHER" id="PTHR33414:SF1">
    <property type="entry name" value="PROTEIN PLASTID MOVEMENT IMPAIRED 1-RELATED 1"/>
    <property type="match status" value="1"/>
</dbReference>